<dbReference type="Proteomes" id="UP001595711">
    <property type="component" value="Unassembled WGS sequence"/>
</dbReference>
<evidence type="ECO:0000259" key="1">
    <source>
        <dbReference type="Pfam" id="PF00561"/>
    </source>
</evidence>
<dbReference type="PANTHER" id="PTHR13136">
    <property type="entry name" value="TESTIS DEVELOPMENT PROTEIN PRTD"/>
    <property type="match status" value="1"/>
</dbReference>
<dbReference type="Pfam" id="PF00561">
    <property type="entry name" value="Abhydrolase_1"/>
    <property type="match status" value="1"/>
</dbReference>
<dbReference type="GO" id="GO:0016787">
    <property type="term" value="F:hydrolase activity"/>
    <property type="evidence" value="ECO:0007669"/>
    <property type="project" value="UniProtKB-KW"/>
</dbReference>
<evidence type="ECO:0000313" key="2">
    <source>
        <dbReference type="EMBL" id="MFC3674462.1"/>
    </source>
</evidence>
<reference evidence="3" key="1">
    <citation type="journal article" date="2019" name="Int. J. Syst. Evol. Microbiol.">
        <title>The Global Catalogue of Microorganisms (GCM) 10K type strain sequencing project: providing services to taxonomists for standard genome sequencing and annotation.</title>
        <authorList>
            <consortium name="The Broad Institute Genomics Platform"/>
            <consortium name="The Broad Institute Genome Sequencing Center for Infectious Disease"/>
            <person name="Wu L."/>
            <person name="Ma J."/>
        </authorList>
    </citation>
    <scope>NUCLEOTIDE SEQUENCE [LARGE SCALE GENOMIC DNA]</scope>
    <source>
        <strain evidence="3">KCTC 42182</strain>
    </source>
</reference>
<dbReference type="EMBL" id="JBHRYJ010000001">
    <property type="protein sequence ID" value="MFC3674462.1"/>
    <property type="molecule type" value="Genomic_DNA"/>
</dbReference>
<name>A0ABV7VBM2_9PROT</name>
<dbReference type="SUPFAM" id="SSF53474">
    <property type="entry name" value="alpha/beta-Hydrolases"/>
    <property type="match status" value="1"/>
</dbReference>
<accession>A0ABV7VBM2</accession>
<protein>
    <submittedName>
        <fullName evidence="2">Dienelactone hydrolase family protein</fullName>
        <ecNumber evidence="2">3.1.-.-</ecNumber>
    </submittedName>
</protein>
<keyword evidence="2" id="KW-0378">Hydrolase</keyword>
<proteinExistence type="predicted"/>
<organism evidence="2 3">
    <name type="scientific">Ferrovibrio xuzhouensis</name>
    <dbReference type="NCBI Taxonomy" id="1576914"/>
    <lineage>
        <taxon>Bacteria</taxon>
        <taxon>Pseudomonadati</taxon>
        <taxon>Pseudomonadota</taxon>
        <taxon>Alphaproteobacteria</taxon>
        <taxon>Rhodospirillales</taxon>
        <taxon>Rhodospirillaceae</taxon>
        <taxon>Ferrovibrio</taxon>
    </lineage>
</organism>
<keyword evidence="3" id="KW-1185">Reference proteome</keyword>
<dbReference type="RefSeq" id="WP_379721481.1">
    <property type="nucleotide sequence ID" value="NZ_JBHRYJ010000001.1"/>
</dbReference>
<gene>
    <name evidence="2" type="ORF">ACFOOQ_02840</name>
</gene>
<dbReference type="Gene3D" id="3.40.50.1820">
    <property type="entry name" value="alpha/beta hydrolase"/>
    <property type="match status" value="1"/>
</dbReference>
<dbReference type="InterPro" id="IPR026555">
    <property type="entry name" value="NSL3/Tex30"/>
</dbReference>
<comment type="caution">
    <text evidence="2">The sequence shown here is derived from an EMBL/GenBank/DDBJ whole genome shotgun (WGS) entry which is preliminary data.</text>
</comment>
<dbReference type="EC" id="3.1.-.-" evidence="2"/>
<dbReference type="PANTHER" id="PTHR13136:SF11">
    <property type="entry name" value="TESTIS-EXPRESSED PROTEIN 30"/>
    <property type="match status" value="1"/>
</dbReference>
<feature type="domain" description="AB hydrolase-1" evidence="1">
    <location>
        <begin position="55"/>
        <end position="161"/>
    </location>
</feature>
<sequence>MTQQTHIGLGRSFSPRLVTSNGQIMELPAPVDEIVAIPPFGLDGHLTLPVQARSVVVFAHGSGSSRHSPRNKYVAQALARAGFGTLLFDLLLPQEGTDRAATFDIDLLADRLILATQWLRRRIDHHPVDIGYFGASTGAAAALVAAARQPEPVKAIVCRGGRPDLAGPFLADVRAPTLFIVGGMDTEVLALNRWASSQMTCKTTLKVVPDASHLFEEVGALDQVIDCAAFWFRRYLLHADSHVQRQG</sequence>
<evidence type="ECO:0000313" key="3">
    <source>
        <dbReference type="Proteomes" id="UP001595711"/>
    </source>
</evidence>
<dbReference type="InterPro" id="IPR000073">
    <property type="entry name" value="AB_hydrolase_1"/>
</dbReference>
<dbReference type="InterPro" id="IPR029058">
    <property type="entry name" value="AB_hydrolase_fold"/>
</dbReference>